<reference evidence="1 3" key="1">
    <citation type="submission" date="2015-07" db="EMBL/GenBank/DDBJ databases">
        <authorList>
            <person name="Noorani M."/>
        </authorList>
    </citation>
    <scope>NUCLEOTIDE SEQUENCE [LARGE SCALE GENOMIC DNA]</scope>
    <source>
        <strain evidence="3">ATCC 25104 / DSM 625 / JCM 10724 / NBRC 103206 / NCIMB 11243 / YT-1</strain>
        <strain evidence="1">YT-1</strain>
    </source>
</reference>
<gene>
    <name evidence="2" type="ORF">BVI061214_00051</name>
    <name evidence="1" type="ORF">BVI061214_00089</name>
</gene>
<evidence type="ECO:0000313" key="3">
    <source>
        <dbReference type="Proteomes" id="UP000037685"/>
    </source>
</evidence>
<evidence type="ECO:0000313" key="1">
    <source>
        <dbReference type="EMBL" id="KOX91199.1"/>
    </source>
</evidence>
<sequence>MVLWFRTDREGFVTEVVVAHWSLLAPAPVGFLPDEPLRFSLLGEWLGAHEGVGRVWVVPKDPEEAPPFPVRFLPVRPHLVPAPGGLALVLGRVERGRLLGEEVLLLSGRVLCPGAG</sequence>
<dbReference type="AlphaFoldDB" id="A0A0M9AFY7"/>
<name>A0A0M9AFY7_THEAQ</name>
<dbReference type="RefSeq" id="WP_211256765.1">
    <property type="nucleotide sequence ID" value="NZ_LHCI01000072.1"/>
</dbReference>
<dbReference type="EMBL" id="LHCI01000097">
    <property type="protein sequence ID" value="KOX91199.1"/>
    <property type="molecule type" value="Genomic_DNA"/>
</dbReference>
<dbReference type="EMBL" id="LHCI01000072">
    <property type="protein sequence ID" value="KOX91230.1"/>
    <property type="molecule type" value="Genomic_DNA"/>
</dbReference>
<dbReference type="Proteomes" id="UP000037685">
    <property type="component" value="Unassembled WGS sequence"/>
</dbReference>
<accession>A0A0M9AFY7</accession>
<organism evidence="1 3">
    <name type="scientific">Thermus aquaticus</name>
    <dbReference type="NCBI Taxonomy" id="271"/>
    <lineage>
        <taxon>Bacteria</taxon>
        <taxon>Thermotogati</taxon>
        <taxon>Deinococcota</taxon>
        <taxon>Deinococci</taxon>
        <taxon>Thermales</taxon>
        <taxon>Thermaceae</taxon>
        <taxon>Thermus</taxon>
    </lineage>
</organism>
<proteinExistence type="predicted"/>
<evidence type="ECO:0000313" key="2">
    <source>
        <dbReference type="EMBL" id="KOX91230.1"/>
    </source>
</evidence>
<protein>
    <submittedName>
        <fullName evidence="1">Uncharacterized protein</fullName>
    </submittedName>
</protein>
<dbReference type="PATRIC" id="fig|271.14.peg.105"/>
<comment type="caution">
    <text evidence="1">The sequence shown here is derived from an EMBL/GenBank/DDBJ whole genome shotgun (WGS) entry which is preliminary data.</text>
</comment>